<keyword evidence="1 2" id="KW-0238">DNA-binding</keyword>
<evidence type="ECO:0000313" key="4">
    <source>
        <dbReference type="EMBL" id="UZK57455.1"/>
    </source>
</evidence>
<reference evidence="4" key="1">
    <citation type="journal article" date="2022" name="Front. Microbiol.">
        <title>Mirubactin C rescues the lethal effect of cell wall biosynthesis mutations in Bacillus subtilis.</title>
        <authorList>
            <person name="Kepplinger B."/>
            <person name="Wen X."/>
            <person name="Tyler A.R."/>
            <person name="Kim B.Y."/>
            <person name="Brown J."/>
            <person name="Banks P."/>
            <person name="Dashti Y."/>
            <person name="Mackenzie E.S."/>
            <person name="Wills C."/>
            <person name="Kawai Y."/>
            <person name="Waldron K.J."/>
            <person name="Allenby N.E.E."/>
            <person name="Wu L.J."/>
            <person name="Hall M.J."/>
            <person name="Errington J."/>
        </authorList>
    </citation>
    <scope>NUCLEOTIDE SEQUENCE</scope>
    <source>
        <strain evidence="4">MDA8-470</strain>
    </source>
</reference>
<dbReference type="Gene3D" id="1.10.10.60">
    <property type="entry name" value="Homeodomain-like"/>
    <property type="match status" value="1"/>
</dbReference>
<accession>A0ABY6PYR1</accession>
<dbReference type="Proteomes" id="UP001164963">
    <property type="component" value="Chromosome"/>
</dbReference>
<dbReference type="InterPro" id="IPR039536">
    <property type="entry name" value="TetR_C_Proteobacteria"/>
</dbReference>
<dbReference type="PANTHER" id="PTHR30055">
    <property type="entry name" value="HTH-TYPE TRANSCRIPTIONAL REGULATOR RUTR"/>
    <property type="match status" value="1"/>
</dbReference>
<sequence>MSVGEKEETGGRPADRGRLDKRRAIVEAALRVFAQVGYAQASLDVIAAEAGVSKPTIYNHLGSKEKLFRYVLTETAARSNAKTLDVLTDFPTDPDRLRPALEDLAAKLVDCYCDEQSEAVRRLLYAEAVRFPDLFDAVRASGPNQFTEALAGRLARLANAGHLRVEDPVRAANQFIALVYDELPGMSALGTRPLDPAEVAEVVRAGVDTFLRAFGTHKEAPDAPGAAASGASGGVSG</sequence>
<gene>
    <name evidence="4" type="ORF">NEH16_28235</name>
</gene>
<evidence type="ECO:0000259" key="3">
    <source>
        <dbReference type="PROSITE" id="PS50977"/>
    </source>
</evidence>
<feature type="DNA-binding region" description="H-T-H motif" evidence="2">
    <location>
        <begin position="42"/>
        <end position="61"/>
    </location>
</feature>
<dbReference type="InterPro" id="IPR050109">
    <property type="entry name" value="HTH-type_TetR-like_transc_reg"/>
</dbReference>
<evidence type="ECO:0000256" key="2">
    <source>
        <dbReference type="PROSITE-ProRule" id="PRU00335"/>
    </source>
</evidence>
<protein>
    <submittedName>
        <fullName evidence="4">TetR/AcrR family transcriptional regulator</fullName>
    </submittedName>
</protein>
<keyword evidence="5" id="KW-1185">Reference proteome</keyword>
<evidence type="ECO:0000313" key="5">
    <source>
        <dbReference type="Proteomes" id="UP001164963"/>
    </source>
</evidence>
<feature type="domain" description="HTH tetR-type" evidence="3">
    <location>
        <begin position="19"/>
        <end position="79"/>
    </location>
</feature>
<dbReference type="RefSeq" id="WP_265545758.1">
    <property type="nucleotide sequence ID" value="NZ_CP098740.1"/>
</dbReference>
<name>A0ABY6PYR1_9ACTN</name>
<dbReference type="Pfam" id="PF00440">
    <property type="entry name" value="TetR_N"/>
    <property type="match status" value="1"/>
</dbReference>
<dbReference type="SUPFAM" id="SSF48498">
    <property type="entry name" value="Tetracyclin repressor-like, C-terminal domain"/>
    <property type="match status" value="1"/>
</dbReference>
<evidence type="ECO:0000256" key="1">
    <source>
        <dbReference type="ARBA" id="ARBA00023125"/>
    </source>
</evidence>
<dbReference type="InterPro" id="IPR001647">
    <property type="entry name" value="HTH_TetR"/>
</dbReference>
<dbReference type="PROSITE" id="PS50977">
    <property type="entry name" value="HTH_TETR_2"/>
    <property type="match status" value="1"/>
</dbReference>
<dbReference type="Pfam" id="PF14246">
    <property type="entry name" value="TetR_C_7"/>
    <property type="match status" value="1"/>
</dbReference>
<organism evidence="4 5">
    <name type="scientific">Streptomyces drozdowiczii</name>
    <dbReference type="NCBI Taxonomy" id="202862"/>
    <lineage>
        <taxon>Bacteria</taxon>
        <taxon>Bacillati</taxon>
        <taxon>Actinomycetota</taxon>
        <taxon>Actinomycetes</taxon>
        <taxon>Kitasatosporales</taxon>
        <taxon>Streptomycetaceae</taxon>
        <taxon>Streptomyces</taxon>
    </lineage>
</organism>
<dbReference type="EMBL" id="CP098740">
    <property type="protein sequence ID" value="UZK57455.1"/>
    <property type="molecule type" value="Genomic_DNA"/>
</dbReference>
<dbReference type="PANTHER" id="PTHR30055:SF146">
    <property type="entry name" value="HTH-TYPE TRANSCRIPTIONAL DUAL REGULATOR CECR"/>
    <property type="match status" value="1"/>
</dbReference>
<dbReference type="InterPro" id="IPR036271">
    <property type="entry name" value="Tet_transcr_reg_TetR-rel_C_sf"/>
</dbReference>
<dbReference type="PRINTS" id="PR00455">
    <property type="entry name" value="HTHTETR"/>
</dbReference>
<dbReference type="InterPro" id="IPR009057">
    <property type="entry name" value="Homeodomain-like_sf"/>
</dbReference>
<proteinExistence type="predicted"/>
<dbReference type="Gene3D" id="1.10.357.10">
    <property type="entry name" value="Tetracycline Repressor, domain 2"/>
    <property type="match status" value="1"/>
</dbReference>
<dbReference type="SUPFAM" id="SSF46689">
    <property type="entry name" value="Homeodomain-like"/>
    <property type="match status" value="1"/>
</dbReference>